<sequence>MNEQSALQNDITLTEPSAMPIHLLGELVSSDSTLLTSSTARLLWSI</sequence>
<dbReference type="Proteomes" id="UP000681720">
    <property type="component" value="Unassembled WGS sequence"/>
</dbReference>
<proteinExistence type="predicted"/>
<comment type="caution">
    <text evidence="2">The sequence shown here is derived from an EMBL/GenBank/DDBJ whole genome shotgun (WGS) entry which is preliminary data.</text>
</comment>
<reference evidence="2" key="1">
    <citation type="submission" date="2021-02" db="EMBL/GenBank/DDBJ databases">
        <authorList>
            <person name="Nowell W R."/>
        </authorList>
    </citation>
    <scope>NUCLEOTIDE SEQUENCE</scope>
</reference>
<dbReference type="AlphaFoldDB" id="A0A8S3H6P4"/>
<protein>
    <submittedName>
        <fullName evidence="2">Uncharacterized protein</fullName>
    </submittedName>
</protein>
<feature type="non-terminal residue" evidence="2">
    <location>
        <position position="46"/>
    </location>
</feature>
<gene>
    <name evidence="2" type="ORF">BYL167_LOCUS78598</name>
    <name evidence="1" type="ORF">GIL414_LOCUS23187</name>
</gene>
<evidence type="ECO:0000313" key="2">
    <source>
        <dbReference type="EMBL" id="CAF5178545.1"/>
    </source>
</evidence>
<dbReference type="Proteomes" id="UP000681967">
    <property type="component" value="Unassembled WGS sequence"/>
</dbReference>
<evidence type="ECO:0000313" key="1">
    <source>
        <dbReference type="EMBL" id="CAF4239247.1"/>
    </source>
</evidence>
<dbReference type="EMBL" id="CAJOBJ010025039">
    <property type="protein sequence ID" value="CAF4239247.1"/>
    <property type="molecule type" value="Genomic_DNA"/>
</dbReference>
<evidence type="ECO:0000313" key="3">
    <source>
        <dbReference type="Proteomes" id="UP000681967"/>
    </source>
</evidence>
<organism evidence="2 3">
    <name type="scientific">Rotaria magnacalcarata</name>
    <dbReference type="NCBI Taxonomy" id="392030"/>
    <lineage>
        <taxon>Eukaryota</taxon>
        <taxon>Metazoa</taxon>
        <taxon>Spiralia</taxon>
        <taxon>Gnathifera</taxon>
        <taxon>Rotifera</taxon>
        <taxon>Eurotatoria</taxon>
        <taxon>Bdelloidea</taxon>
        <taxon>Philodinida</taxon>
        <taxon>Philodinidae</taxon>
        <taxon>Rotaria</taxon>
    </lineage>
</organism>
<accession>A0A8S3H6P4</accession>
<name>A0A8S3H6P4_9BILA</name>
<dbReference type="EMBL" id="CAJOBH010288793">
    <property type="protein sequence ID" value="CAF5178545.1"/>
    <property type="molecule type" value="Genomic_DNA"/>
</dbReference>